<keyword evidence="11" id="KW-0456">Lyase</keyword>
<comment type="catalytic activity">
    <reaction evidence="14">
        <text>2'-deoxyribonucleotide-(2'-deoxyribose 5'-phosphate)-2'-deoxyribonucleotide-DNA = a 3'-end 2'-deoxyribonucleotide-(2,3-dehydro-2,3-deoxyribose 5'-phosphate)-DNA + a 5'-end 5'-phospho-2'-deoxyribonucleoside-DNA + H(+)</text>
        <dbReference type="Rhea" id="RHEA:66592"/>
        <dbReference type="Rhea" id="RHEA-COMP:13180"/>
        <dbReference type="Rhea" id="RHEA-COMP:16897"/>
        <dbReference type="Rhea" id="RHEA-COMP:17067"/>
        <dbReference type="ChEBI" id="CHEBI:15378"/>
        <dbReference type="ChEBI" id="CHEBI:136412"/>
        <dbReference type="ChEBI" id="CHEBI:157695"/>
        <dbReference type="ChEBI" id="CHEBI:167181"/>
        <dbReference type="EC" id="4.2.99.18"/>
    </reaction>
</comment>
<dbReference type="InterPro" id="IPR012319">
    <property type="entry name" value="FPG_cat"/>
</dbReference>
<feature type="domain" description="Formamidopyrimidine-DNA glycosylase catalytic" evidence="17">
    <location>
        <begin position="2"/>
        <end position="114"/>
    </location>
</feature>
<evidence type="ECO:0000256" key="14">
    <source>
        <dbReference type="ARBA" id="ARBA00044632"/>
    </source>
</evidence>
<evidence type="ECO:0000256" key="8">
    <source>
        <dbReference type="ARBA" id="ARBA00022833"/>
    </source>
</evidence>
<dbReference type="EMBL" id="JAVREN010000006">
    <property type="protein sequence ID" value="MDT0306608.1"/>
    <property type="molecule type" value="Genomic_DNA"/>
</dbReference>
<gene>
    <name evidence="18" type="ORF">RM780_06490</name>
</gene>
<dbReference type="Gene3D" id="3.20.190.10">
    <property type="entry name" value="MutM-like, N-terminal"/>
    <property type="match status" value="1"/>
</dbReference>
<keyword evidence="13" id="KW-0326">Glycosidase</keyword>
<evidence type="ECO:0000256" key="15">
    <source>
        <dbReference type="PROSITE-ProRule" id="PRU00391"/>
    </source>
</evidence>
<evidence type="ECO:0000259" key="17">
    <source>
        <dbReference type="PROSITE" id="PS51068"/>
    </source>
</evidence>
<dbReference type="PROSITE" id="PS01242">
    <property type="entry name" value="ZF_FPG_1"/>
    <property type="match status" value="1"/>
</dbReference>
<dbReference type="InterPro" id="IPR035937">
    <property type="entry name" value="FPG_N"/>
</dbReference>
<dbReference type="PANTHER" id="PTHR22993:SF9">
    <property type="entry name" value="FORMAMIDOPYRIMIDINE-DNA GLYCOSYLASE"/>
    <property type="match status" value="1"/>
</dbReference>
<dbReference type="SUPFAM" id="SSF46946">
    <property type="entry name" value="S13-like H2TH domain"/>
    <property type="match status" value="1"/>
</dbReference>
<name>A0ABU2L5U8_9ACTN</name>
<dbReference type="Gene3D" id="1.10.8.50">
    <property type="match status" value="1"/>
</dbReference>
<evidence type="ECO:0000256" key="1">
    <source>
        <dbReference type="ARBA" id="ARBA00001668"/>
    </source>
</evidence>
<evidence type="ECO:0000313" key="19">
    <source>
        <dbReference type="Proteomes" id="UP001183388"/>
    </source>
</evidence>
<keyword evidence="12" id="KW-0511">Multifunctional enzyme</keyword>
<comment type="catalytic activity">
    <reaction evidence="1">
        <text>Hydrolysis of DNA containing ring-opened 7-methylguanine residues, releasing 2,6-diamino-4-hydroxy-5-(N-methyl)formamidopyrimidine.</text>
        <dbReference type="EC" id="3.2.2.23"/>
    </reaction>
</comment>
<evidence type="ECO:0000256" key="13">
    <source>
        <dbReference type="ARBA" id="ARBA00023295"/>
    </source>
</evidence>
<dbReference type="Pfam" id="PF01149">
    <property type="entry name" value="Fapy_DNA_glyco"/>
    <property type="match status" value="1"/>
</dbReference>
<evidence type="ECO:0000256" key="2">
    <source>
        <dbReference type="ARBA" id="ARBA00001947"/>
    </source>
</evidence>
<proteinExistence type="inferred from homology"/>
<sequence length="262" mass="28989">MPELPDVEDFRRTLDSCARGRRVEHVEVADSGVLRGLTPQRMRRALTGRTVAGSERRGKWLLARTDGPTLLLHFGMTGRLACLGPEDRAARHDRVTLALDDGRRLAYRDQRKLRGLWLAFREEDVGRVIGDQGPDALSLTRSQLDGLLAGRRARVKAVLTDQSALAGLGNLLGDEILWRARIAPARRADDLGPDERGRLATALRQVLRDSVRAGHVPTRDSWLTGHRDDPDATCPRCGGPLARDRIAGRTTAWCPHCQRPAS</sequence>
<keyword evidence="9" id="KW-0238">DNA-binding</keyword>
<dbReference type="Pfam" id="PF06827">
    <property type="entry name" value="zf-FPG_IleRS"/>
    <property type="match status" value="1"/>
</dbReference>
<evidence type="ECO:0000256" key="4">
    <source>
        <dbReference type="ARBA" id="ARBA00022723"/>
    </source>
</evidence>
<dbReference type="InterPro" id="IPR000214">
    <property type="entry name" value="Znf_DNA_glyclase/AP_lyase"/>
</dbReference>
<dbReference type="InterPro" id="IPR015887">
    <property type="entry name" value="DNA_glyclase_Znf_dom_DNA_BS"/>
</dbReference>
<evidence type="ECO:0000256" key="9">
    <source>
        <dbReference type="ARBA" id="ARBA00023125"/>
    </source>
</evidence>
<comment type="similarity">
    <text evidence="3">Belongs to the FPG family.</text>
</comment>
<dbReference type="InterPro" id="IPR010663">
    <property type="entry name" value="Znf_FPG/IleRS"/>
</dbReference>
<keyword evidence="6 15" id="KW-0863">Zinc-finger</keyword>
<feature type="domain" description="FPG-type" evidence="16">
    <location>
        <begin position="222"/>
        <end position="259"/>
    </location>
</feature>
<evidence type="ECO:0000259" key="16">
    <source>
        <dbReference type="PROSITE" id="PS51066"/>
    </source>
</evidence>
<evidence type="ECO:0000256" key="7">
    <source>
        <dbReference type="ARBA" id="ARBA00022801"/>
    </source>
</evidence>
<accession>A0ABU2L5U8</accession>
<keyword evidence="19" id="KW-1185">Reference proteome</keyword>
<evidence type="ECO:0000256" key="10">
    <source>
        <dbReference type="ARBA" id="ARBA00023204"/>
    </source>
</evidence>
<dbReference type="PROSITE" id="PS51068">
    <property type="entry name" value="FPG_CAT"/>
    <property type="match status" value="1"/>
</dbReference>
<dbReference type="InterPro" id="IPR015886">
    <property type="entry name" value="H2TH_FPG"/>
</dbReference>
<dbReference type="PROSITE" id="PS51066">
    <property type="entry name" value="ZF_FPG_2"/>
    <property type="match status" value="1"/>
</dbReference>
<keyword evidence="5" id="KW-0227">DNA damage</keyword>
<dbReference type="SUPFAM" id="SSF57716">
    <property type="entry name" value="Glucocorticoid receptor-like (DNA-binding domain)"/>
    <property type="match status" value="1"/>
</dbReference>
<dbReference type="SMART" id="SM00898">
    <property type="entry name" value="Fapy_DNA_glyco"/>
    <property type="match status" value="1"/>
</dbReference>
<evidence type="ECO:0000256" key="11">
    <source>
        <dbReference type="ARBA" id="ARBA00023239"/>
    </source>
</evidence>
<dbReference type="Pfam" id="PF06831">
    <property type="entry name" value="H2TH"/>
    <property type="match status" value="1"/>
</dbReference>
<evidence type="ECO:0000256" key="12">
    <source>
        <dbReference type="ARBA" id="ARBA00023268"/>
    </source>
</evidence>
<dbReference type="Proteomes" id="UP001183388">
    <property type="component" value="Unassembled WGS sequence"/>
</dbReference>
<evidence type="ECO:0000256" key="5">
    <source>
        <dbReference type="ARBA" id="ARBA00022763"/>
    </source>
</evidence>
<comment type="cofactor">
    <cofactor evidence="2">
        <name>Zn(2+)</name>
        <dbReference type="ChEBI" id="CHEBI:29105"/>
    </cofactor>
</comment>
<evidence type="ECO:0000313" key="18">
    <source>
        <dbReference type="EMBL" id="MDT0306608.1"/>
    </source>
</evidence>
<dbReference type="CDD" id="cd08773">
    <property type="entry name" value="FpgNei_N"/>
    <property type="match status" value="1"/>
</dbReference>
<keyword evidence="8" id="KW-0862">Zinc</keyword>
<keyword evidence="7" id="KW-0378">Hydrolase</keyword>
<organism evidence="18 19">
    <name type="scientific">Streptomyces boetiae</name>
    <dbReference type="NCBI Taxonomy" id="3075541"/>
    <lineage>
        <taxon>Bacteria</taxon>
        <taxon>Bacillati</taxon>
        <taxon>Actinomycetota</taxon>
        <taxon>Actinomycetes</taxon>
        <taxon>Kitasatosporales</taxon>
        <taxon>Streptomycetaceae</taxon>
        <taxon>Streptomyces</taxon>
    </lineage>
</organism>
<keyword evidence="4" id="KW-0479">Metal-binding</keyword>
<reference evidence="19" key="1">
    <citation type="submission" date="2023-07" db="EMBL/GenBank/DDBJ databases">
        <title>30 novel species of actinomycetes from the DSMZ collection.</title>
        <authorList>
            <person name="Nouioui I."/>
        </authorList>
    </citation>
    <scope>NUCLEOTIDE SEQUENCE [LARGE SCALE GENOMIC DNA]</scope>
    <source>
        <strain evidence="19">DSM 44917</strain>
    </source>
</reference>
<evidence type="ECO:0000256" key="3">
    <source>
        <dbReference type="ARBA" id="ARBA00009409"/>
    </source>
</evidence>
<dbReference type="InterPro" id="IPR010979">
    <property type="entry name" value="Ribosomal_uS13-like_H2TH"/>
</dbReference>
<comment type="caution">
    <text evidence="18">The sequence shown here is derived from an EMBL/GenBank/DDBJ whole genome shotgun (WGS) entry which is preliminary data.</text>
</comment>
<dbReference type="SMART" id="SM01232">
    <property type="entry name" value="H2TH"/>
    <property type="match status" value="1"/>
</dbReference>
<dbReference type="SUPFAM" id="SSF81624">
    <property type="entry name" value="N-terminal domain of MutM-like DNA repair proteins"/>
    <property type="match status" value="1"/>
</dbReference>
<dbReference type="RefSeq" id="WP_311629535.1">
    <property type="nucleotide sequence ID" value="NZ_JAVREN010000006.1"/>
</dbReference>
<protein>
    <submittedName>
        <fullName evidence="18">DNA-formamidopyrimidine glycosylase family protein</fullName>
    </submittedName>
</protein>
<keyword evidence="10" id="KW-0234">DNA repair</keyword>
<evidence type="ECO:0000256" key="6">
    <source>
        <dbReference type="ARBA" id="ARBA00022771"/>
    </source>
</evidence>
<dbReference type="PANTHER" id="PTHR22993">
    <property type="entry name" value="FORMAMIDOPYRIMIDINE-DNA GLYCOSYLASE"/>
    <property type="match status" value="1"/>
</dbReference>